<dbReference type="GO" id="GO:0000062">
    <property type="term" value="F:fatty-acyl-CoA binding"/>
    <property type="evidence" value="ECO:0007669"/>
    <property type="project" value="InterPro"/>
</dbReference>
<dbReference type="AlphaFoldDB" id="A0A226EI01"/>
<sequence length="167" mass="19272">MNRLAALLRRNVAICGPSIRSSELLNSNSKWDQIGKSFYSAEFGPRSKPRRFGIDPNRDHSKLNPHEPPVFLKPGETPDDFEVVCYKLHFIRINNLGYRLKLAALYSQATIGPNTNPDPPKDDHYEHSYWTAWKQLGNMSKDEARKEYIQTGKMRMEKKDPDIVINL</sequence>
<keyword evidence="4" id="KW-0413">Isomerase</keyword>
<name>A0A226EI01_FOLCA</name>
<gene>
    <name evidence="4" type="ORF">Fcan01_08272</name>
</gene>
<dbReference type="PANTHER" id="PTHR23310:SF77">
    <property type="entry name" value="LD25952P"/>
    <property type="match status" value="1"/>
</dbReference>
<evidence type="ECO:0000313" key="5">
    <source>
        <dbReference type="Proteomes" id="UP000198287"/>
    </source>
</evidence>
<dbReference type="InterPro" id="IPR000582">
    <property type="entry name" value="Acyl-CoA-binding_protein"/>
</dbReference>
<accession>A0A226EI01</accession>
<feature type="compositionally biased region" description="Basic and acidic residues" evidence="2">
    <location>
        <begin position="52"/>
        <end position="65"/>
    </location>
</feature>
<dbReference type="GO" id="GO:0006631">
    <property type="term" value="P:fatty acid metabolic process"/>
    <property type="evidence" value="ECO:0007669"/>
    <property type="project" value="TreeGrafter"/>
</dbReference>
<feature type="domain" description="ACB" evidence="3">
    <location>
        <begin position="99"/>
        <end position="150"/>
    </location>
</feature>
<dbReference type="OrthoDB" id="71307at2759"/>
<dbReference type="PANTHER" id="PTHR23310">
    <property type="entry name" value="ACYL-COA-BINDING PROTEIN, ACBP"/>
    <property type="match status" value="1"/>
</dbReference>
<dbReference type="InterPro" id="IPR014352">
    <property type="entry name" value="FERM/acyl-CoA-bd_prot_sf"/>
</dbReference>
<proteinExistence type="predicted"/>
<feature type="region of interest" description="Disordered" evidence="2">
    <location>
        <begin position="48"/>
        <end position="69"/>
    </location>
</feature>
<dbReference type="GO" id="GO:0016853">
    <property type="term" value="F:isomerase activity"/>
    <property type="evidence" value="ECO:0007669"/>
    <property type="project" value="UniProtKB-KW"/>
</dbReference>
<evidence type="ECO:0000256" key="1">
    <source>
        <dbReference type="ARBA" id="ARBA00023121"/>
    </source>
</evidence>
<dbReference type="Pfam" id="PF00887">
    <property type="entry name" value="ACBP"/>
    <property type="match status" value="1"/>
</dbReference>
<dbReference type="Gene3D" id="1.20.80.10">
    <property type="match status" value="1"/>
</dbReference>
<keyword evidence="5" id="KW-1185">Reference proteome</keyword>
<reference evidence="4 5" key="1">
    <citation type="submission" date="2015-12" db="EMBL/GenBank/DDBJ databases">
        <title>The genome of Folsomia candida.</title>
        <authorList>
            <person name="Faddeeva A."/>
            <person name="Derks M.F."/>
            <person name="Anvar Y."/>
            <person name="Smit S."/>
            <person name="Van Straalen N."/>
            <person name="Roelofs D."/>
        </authorList>
    </citation>
    <scope>NUCLEOTIDE SEQUENCE [LARGE SCALE GENOMIC DNA]</scope>
    <source>
        <strain evidence="4 5">VU population</strain>
        <tissue evidence="4">Whole body</tissue>
    </source>
</reference>
<evidence type="ECO:0000259" key="3">
    <source>
        <dbReference type="Pfam" id="PF00887"/>
    </source>
</evidence>
<evidence type="ECO:0000313" key="4">
    <source>
        <dbReference type="EMBL" id="OXA56674.1"/>
    </source>
</evidence>
<protein>
    <submittedName>
        <fullName evidence="4">Enoyl-CoA delta isomerase 2, mitochondrial</fullName>
    </submittedName>
</protein>
<keyword evidence="1" id="KW-0446">Lipid-binding</keyword>
<dbReference type="SUPFAM" id="SSF47027">
    <property type="entry name" value="Acyl-CoA binding protein"/>
    <property type="match status" value="1"/>
</dbReference>
<dbReference type="EMBL" id="LNIX01000003">
    <property type="protein sequence ID" value="OXA56674.1"/>
    <property type="molecule type" value="Genomic_DNA"/>
</dbReference>
<dbReference type="GO" id="GO:0005737">
    <property type="term" value="C:cytoplasm"/>
    <property type="evidence" value="ECO:0007669"/>
    <property type="project" value="TreeGrafter"/>
</dbReference>
<dbReference type="Proteomes" id="UP000198287">
    <property type="component" value="Unassembled WGS sequence"/>
</dbReference>
<dbReference type="InterPro" id="IPR035984">
    <property type="entry name" value="Acyl-CoA-binding_sf"/>
</dbReference>
<comment type="caution">
    <text evidence="4">The sequence shown here is derived from an EMBL/GenBank/DDBJ whole genome shotgun (WGS) entry which is preliminary data.</text>
</comment>
<organism evidence="4 5">
    <name type="scientific">Folsomia candida</name>
    <name type="common">Springtail</name>
    <dbReference type="NCBI Taxonomy" id="158441"/>
    <lineage>
        <taxon>Eukaryota</taxon>
        <taxon>Metazoa</taxon>
        <taxon>Ecdysozoa</taxon>
        <taxon>Arthropoda</taxon>
        <taxon>Hexapoda</taxon>
        <taxon>Collembola</taxon>
        <taxon>Entomobryomorpha</taxon>
        <taxon>Isotomoidea</taxon>
        <taxon>Isotomidae</taxon>
        <taxon>Proisotominae</taxon>
        <taxon>Folsomia</taxon>
    </lineage>
</organism>
<evidence type="ECO:0000256" key="2">
    <source>
        <dbReference type="SAM" id="MobiDB-lite"/>
    </source>
</evidence>